<evidence type="ECO:0000256" key="1">
    <source>
        <dbReference type="SAM" id="Phobius"/>
    </source>
</evidence>
<dbReference type="Pfam" id="PF03134">
    <property type="entry name" value="TB2_DP1_HVA22"/>
    <property type="match status" value="1"/>
</dbReference>
<feature type="transmembrane region" description="Helical" evidence="1">
    <location>
        <begin position="21"/>
        <end position="41"/>
    </location>
</feature>
<feature type="transmembrane region" description="Helical" evidence="1">
    <location>
        <begin position="80"/>
        <end position="102"/>
    </location>
</feature>
<dbReference type="EMBL" id="DS022301">
    <property type="protein sequence ID" value="OAJ38242.1"/>
    <property type="molecule type" value="Genomic_DNA"/>
</dbReference>
<reference evidence="2 3" key="2">
    <citation type="submission" date="2016-05" db="EMBL/GenBank/DDBJ databases">
        <title>Lineage-specific infection strategies underlie the spectrum of fungal disease in amphibians.</title>
        <authorList>
            <person name="Cuomo C.A."/>
            <person name="Farrer R.A."/>
            <person name="James T."/>
            <person name="Longcore J."/>
            <person name="Birren B."/>
        </authorList>
    </citation>
    <scope>NUCLEOTIDE SEQUENCE [LARGE SCALE GENOMIC DNA]</scope>
    <source>
        <strain evidence="2 3">JEL423</strain>
    </source>
</reference>
<proteinExistence type="predicted"/>
<feature type="transmembrane region" description="Helical" evidence="1">
    <location>
        <begin position="47"/>
        <end position="68"/>
    </location>
</feature>
<accession>A0A177WES0</accession>
<dbReference type="STRING" id="403673.A0A177WES0"/>
<reference evidence="2 3" key="1">
    <citation type="submission" date="2006-10" db="EMBL/GenBank/DDBJ databases">
        <title>The Genome Sequence of Batrachochytrium dendrobatidis JEL423.</title>
        <authorList>
            <consortium name="The Broad Institute Genome Sequencing Platform"/>
            <person name="Birren B."/>
            <person name="Lander E."/>
            <person name="Galagan J."/>
            <person name="Cuomo C."/>
            <person name="Devon K."/>
            <person name="Jaffe D."/>
            <person name="Butler J."/>
            <person name="Alvarez P."/>
            <person name="Gnerre S."/>
            <person name="Grabherr M."/>
            <person name="Kleber M."/>
            <person name="Mauceli E."/>
            <person name="Brockman W."/>
            <person name="Young S."/>
            <person name="LaButti K."/>
            <person name="Sykes S."/>
            <person name="DeCaprio D."/>
            <person name="Crawford M."/>
            <person name="Koehrsen M."/>
            <person name="Engels R."/>
            <person name="Montgomery P."/>
            <person name="Pearson M."/>
            <person name="Howarth C."/>
            <person name="Larson L."/>
            <person name="White J."/>
            <person name="O'Leary S."/>
            <person name="Kodira C."/>
            <person name="Zeng Q."/>
            <person name="Yandava C."/>
            <person name="Alvarado L."/>
            <person name="Longcore J."/>
            <person name="James T."/>
        </authorList>
    </citation>
    <scope>NUCLEOTIDE SEQUENCE [LARGE SCALE GENOMIC DNA]</scope>
    <source>
        <strain evidence="2 3">JEL423</strain>
    </source>
</reference>
<name>A0A177WES0_BATDL</name>
<protein>
    <recommendedName>
        <fullName evidence="4">Protein YOP1</fullName>
    </recommendedName>
</protein>
<dbReference type="OrthoDB" id="10009287at2759"/>
<dbReference type="Proteomes" id="UP000077115">
    <property type="component" value="Unassembled WGS sequence"/>
</dbReference>
<dbReference type="InterPro" id="IPR004345">
    <property type="entry name" value="TB2_DP1_HVA22"/>
</dbReference>
<sequence length="145" mass="16332">MTQASIHLSQSRTLTDIQSYTGINKVHLALAAYLILSFLLFLDPFHIGAPFAANIIALAYPIHASLRASINNNLDLLKLWVLYFSVYGVVTGLVDIVGRVYIPYYFVFKSALLVSLYWSHSYALKEIYSLVVVPSLTDIYLDKKQ</sequence>
<evidence type="ECO:0000313" key="3">
    <source>
        <dbReference type="Proteomes" id="UP000077115"/>
    </source>
</evidence>
<evidence type="ECO:0008006" key="4">
    <source>
        <dbReference type="Google" id="ProtNLM"/>
    </source>
</evidence>
<keyword evidence="1" id="KW-0472">Membrane</keyword>
<dbReference type="VEuPathDB" id="FungiDB:BDEG_22191"/>
<dbReference type="AlphaFoldDB" id="A0A177WES0"/>
<keyword evidence="1" id="KW-1133">Transmembrane helix</keyword>
<keyword evidence="1" id="KW-0812">Transmembrane</keyword>
<gene>
    <name evidence="2" type="ORF">BDEG_22191</name>
</gene>
<organism evidence="2 3">
    <name type="scientific">Batrachochytrium dendrobatidis (strain JEL423)</name>
    <dbReference type="NCBI Taxonomy" id="403673"/>
    <lineage>
        <taxon>Eukaryota</taxon>
        <taxon>Fungi</taxon>
        <taxon>Fungi incertae sedis</taxon>
        <taxon>Chytridiomycota</taxon>
        <taxon>Chytridiomycota incertae sedis</taxon>
        <taxon>Chytridiomycetes</taxon>
        <taxon>Rhizophydiales</taxon>
        <taxon>Rhizophydiales incertae sedis</taxon>
        <taxon>Batrachochytrium</taxon>
    </lineage>
</organism>
<evidence type="ECO:0000313" key="2">
    <source>
        <dbReference type="EMBL" id="OAJ38242.1"/>
    </source>
</evidence>